<comment type="function">
    <text evidence="4 5">Required for flagellar hook formation. May act as a scaffolding protein.</text>
</comment>
<evidence type="ECO:0000256" key="4">
    <source>
        <dbReference type="ARBA" id="ARBA00024746"/>
    </source>
</evidence>
<reference evidence="8 9" key="1">
    <citation type="submission" date="2020-04" db="EMBL/GenBank/DDBJ databases">
        <title>Draft genome of Leeia sp. IMCC25680.</title>
        <authorList>
            <person name="Song J."/>
            <person name="Cho J.-C."/>
        </authorList>
    </citation>
    <scope>NUCLEOTIDE SEQUENCE [LARGE SCALE GENOMIC DNA]</scope>
    <source>
        <strain evidence="8 9">IMCC25680</strain>
    </source>
</reference>
<gene>
    <name evidence="8" type="ORF">HF682_11630</name>
</gene>
<dbReference type="GO" id="GO:0044781">
    <property type="term" value="P:bacterial-type flagellum organization"/>
    <property type="evidence" value="ECO:0007669"/>
    <property type="project" value="UniProtKB-UniRule"/>
</dbReference>
<evidence type="ECO:0000259" key="6">
    <source>
        <dbReference type="Pfam" id="PF13860"/>
    </source>
</evidence>
<evidence type="ECO:0000256" key="2">
    <source>
        <dbReference type="ARBA" id="ARBA00016013"/>
    </source>
</evidence>
<dbReference type="InterPro" id="IPR005648">
    <property type="entry name" value="FlgD"/>
</dbReference>
<evidence type="ECO:0000259" key="7">
    <source>
        <dbReference type="Pfam" id="PF13861"/>
    </source>
</evidence>
<dbReference type="InterPro" id="IPR025963">
    <property type="entry name" value="FLgD_Tudor"/>
</dbReference>
<feature type="domain" description="FlgD/Vpr Ig-like" evidence="6">
    <location>
        <begin position="105"/>
        <end position="180"/>
    </location>
</feature>
<comment type="caution">
    <text evidence="8">The sequence shown here is derived from an EMBL/GenBank/DDBJ whole genome shotgun (WGS) entry which is preliminary data.</text>
</comment>
<protein>
    <recommendedName>
        <fullName evidence="2 5">Basal-body rod modification protein FlgD</fullName>
    </recommendedName>
</protein>
<evidence type="ECO:0000256" key="5">
    <source>
        <dbReference type="RuleBase" id="RU362076"/>
    </source>
</evidence>
<keyword evidence="3 5" id="KW-1005">Bacterial flagellum biogenesis</keyword>
<accession>A0A847SIU2</accession>
<evidence type="ECO:0000256" key="1">
    <source>
        <dbReference type="ARBA" id="ARBA00010577"/>
    </source>
</evidence>
<keyword evidence="8" id="KW-0282">Flagellum</keyword>
<proteinExistence type="inferred from homology"/>
<keyword evidence="9" id="KW-1185">Reference proteome</keyword>
<dbReference type="Proteomes" id="UP000587991">
    <property type="component" value="Unassembled WGS sequence"/>
</dbReference>
<evidence type="ECO:0000313" key="9">
    <source>
        <dbReference type="Proteomes" id="UP000587991"/>
    </source>
</evidence>
<name>A0A847SIU2_9NEIS</name>
<evidence type="ECO:0000313" key="8">
    <source>
        <dbReference type="EMBL" id="NLR75812.1"/>
    </source>
</evidence>
<dbReference type="InterPro" id="IPR025965">
    <property type="entry name" value="FlgD/Vpr_Ig-like"/>
</dbReference>
<dbReference type="Pfam" id="PF13861">
    <property type="entry name" value="FLgD_tudor"/>
    <property type="match status" value="1"/>
</dbReference>
<sequence>MATVGTVDGSNNNPFAEFNNSVQASKKGSAGIEDRFLKLLVTQLRNQDPLNPLDNAATTSQMAQISTVTGIEKLNTAISNMAASFAAAQSFQAATLVGRSVLTDGNTLNLASGKANAGMELAQDADKVKVTIKDKNGNVMQEVNLGAQKAGVINFSWDGAKDGGGTAADGEYKFEIEATVAGKKVETAALTVGKIESVTFGANGIMAKVTGVGQIGLGDIRQIM</sequence>
<dbReference type="Gene3D" id="2.30.30.910">
    <property type="match status" value="1"/>
</dbReference>
<dbReference type="RefSeq" id="WP_168877451.1">
    <property type="nucleotide sequence ID" value="NZ_JABAIM010000002.1"/>
</dbReference>
<dbReference type="AlphaFoldDB" id="A0A847SIU2"/>
<feature type="domain" description="FlgD Tudor-like" evidence="7">
    <location>
        <begin position="89"/>
        <end position="221"/>
    </location>
</feature>
<keyword evidence="8" id="KW-0969">Cilium</keyword>
<evidence type="ECO:0000256" key="3">
    <source>
        <dbReference type="ARBA" id="ARBA00022795"/>
    </source>
</evidence>
<keyword evidence="8" id="KW-0966">Cell projection</keyword>
<organism evidence="8 9">
    <name type="scientific">Leeia aquatica</name>
    <dbReference type="NCBI Taxonomy" id="2725557"/>
    <lineage>
        <taxon>Bacteria</taxon>
        <taxon>Pseudomonadati</taxon>
        <taxon>Pseudomonadota</taxon>
        <taxon>Betaproteobacteria</taxon>
        <taxon>Neisseriales</taxon>
        <taxon>Leeiaceae</taxon>
        <taxon>Leeia</taxon>
    </lineage>
</organism>
<dbReference type="Gene3D" id="2.60.40.4070">
    <property type="match status" value="1"/>
</dbReference>
<dbReference type="Pfam" id="PF13860">
    <property type="entry name" value="FlgD_ig"/>
    <property type="match status" value="1"/>
</dbReference>
<dbReference type="Pfam" id="PF03963">
    <property type="entry name" value="FlgD"/>
    <property type="match status" value="1"/>
</dbReference>
<dbReference type="EMBL" id="JABAIM010000002">
    <property type="protein sequence ID" value="NLR75812.1"/>
    <property type="molecule type" value="Genomic_DNA"/>
</dbReference>
<comment type="similarity">
    <text evidence="1 5">Belongs to the FlgD family.</text>
</comment>